<evidence type="ECO:0000256" key="1">
    <source>
        <dbReference type="SAM" id="SignalP"/>
    </source>
</evidence>
<dbReference type="InterPro" id="IPR036034">
    <property type="entry name" value="PDZ_sf"/>
</dbReference>
<organism evidence="2 3">
    <name type="scientific">Mesoterricola silvestris</name>
    <dbReference type="NCBI Taxonomy" id="2927979"/>
    <lineage>
        <taxon>Bacteria</taxon>
        <taxon>Pseudomonadati</taxon>
        <taxon>Acidobacteriota</taxon>
        <taxon>Holophagae</taxon>
        <taxon>Holophagales</taxon>
        <taxon>Holophagaceae</taxon>
        <taxon>Mesoterricola</taxon>
    </lineage>
</organism>
<dbReference type="EMBL" id="AP027080">
    <property type="protein sequence ID" value="BDU74528.1"/>
    <property type="molecule type" value="Genomic_DNA"/>
</dbReference>
<evidence type="ECO:0000313" key="2">
    <source>
        <dbReference type="EMBL" id="BDU74528.1"/>
    </source>
</evidence>
<gene>
    <name evidence="2" type="ORF">METEAL_37020</name>
</gene>
<keyword evidence="3" id="KW-1185">Reference proteome</keyword>
<dbReference type="AlphaFoldDB" id="A0AA48KDK2"/>
<feature type="signal peptide" evidence="1">
    <location>
        <begin position="1"/>
        <end position="21"/>
    </location>
</feature>
<evidence type="ECO:0008006" key="4">
    <source>
        <dbReference type="Google" id="ProtNLM"/>
    </source>
</evidence>
<dbReference type="Gene3D" id="2.30.42.10">
    <property type="match status" value="1"/>
</dbReference>
<name>A0AA48KDK2_9BACT</name>
<dbReference type="Gene3D" id="2.40.70.10">
    <property type="entry name" value="Acid Proteases"/>
    <property type="match status" value="1"/>
</dbReference>
<feature type="chain" id="PRO_5041363968" description="PDZ domain-containing protein" evidence="1">
    <location>
        <begin position="22"/>
        <end position="381"/>
    </location>
</feature>
<reference evidence="3" key="1">
    <citation type="journal article" date="2023" name="Int. J. Syst. Evol. Microbiol.">
        <title>Mesoterricola silvestris gen. nov., sp. nov., Mesoterricola sediminis sp. nov., Geothrix oryzae sp. nov., Geothrix edaphica sp. nov., Geothrix rubra sp. nov., and Geothrix limicola sp. nov., six novel members of Acidobacteriota isolated from soils.</title>
        <authorList>
            <person name="Itoh H."/>
            <person name="Sugisawa Y."/>
            <person name="Mise K."/>
            <person name="Xu Z."/>
            <person name="Kuniyasu M."/>
            <person name="Ushijima N."/>
            <person name="Kawano K."/>
            <person name="Kobayashi E."/>
            <person name="Shiratori Y."/>
            <person name="Masuda Y."/>
            <person name="Senoo K."/>
        </authorList>
    </citation>
    <scope>NUCLEOTIDE SEQUENCE [LARGE SCALE GENOMIC DNA]</scope>
    <source>
        <strain evidence="3">W79</strain>
    </source>
</reference>
<protein>
    <recommendedName>
        <fullName evidence="4">PDZ domain-containing protein</fullName>
    </recommendedName>
</protein>
<sequence length="381" mass="41036">MRIHVLPLLAIALLSPIPAGAEERKTVPTTPLTLDENGLPIVSVTLHSLRTWNATRTFRFLLDTGSGACAVDSTVPSEFFWDEPDIDTTLVDSANQSMGARSVILKRVEVGKVMRDGIMAVRMDLRAQVGRFQDEPLDGILGMSFLRGTRFLLDPKAGRLVWWENHVSSDGRLPITEGPDGPLIRLRFGGQETSVLVDTGASGGIQLPNSLLPKGEGRAVASVGLSGVEQAGSEVMVDRIGAGSSAWTNLPVEFQGTGATGGIGARVWLAAPVCFDFITNHVSFTLDAAGNLPIRRERNRNLPIVWDRKGGTQRLVVLKVKPGSAMEKAGCQIGDELIQVGDLQGANLTRRAVQDRVATGARHVWVVRRNGQDVKLQFGPS</sequence>
<keyword evidence="1" id="KW-0732">Signal</keyword>
<dbReference type="Pfam" id="PF13650">
    <property type="entry name" value="Asp_protease_2"/>
    <property type="match status" value="1"/>
</dbReference>
<evidence type="ECO:0000313" key="3">
    <source>
        <dbReference type="Proteomes" id="UP001238179"/>
    </source>
</evidence>
<accession>A0AA48KDK2</accession>
<dbReference type="InterPro" id="IPR034122">
    <property type="entry name" value="Retropepsin-like_bacterial"/>
</dbReference>
<dbReference type="InterPro" id="IPR021109">
    <property type="entry name" value="Peptidase_aspartic_dom_sf"/>
</dbReference>
<dbReference type="KEGG" id="msil:METEAL_37020"/>
<dbReference type="SUPFAM" id="SSF50156">
    <property type="entry name" value="PDZ domain-like"/>
    <property type="match status" value="1"/>
</dbReference>
<dbReference type="CDD" id="cd05483">
    <property type="entry name" value="retropepsin_like_bacteria"/>
    <property type="match status" value="1"/>
</dbReference>
<proteinExistence type="predicted"/>
<dbReference type="RefSeq" id="WP_316413204.1">
    <property type="nucleotide sequence ID" value="NZ_AP027080.1"/>
</dbReference>
<dbReference type="Proteomes" id="UP001238179">
    <property type="component" value="Chromosome"/>
</dbReference>